<proteinExistence type="predicted"/>
<dbReference type="Gene3D" id="3.40.50.300">
    <property type="entry name" value="P-loop containing nucleotide triphosphate hydrolases"/>
    <property type="match status" value="1"/>
</dbReference>
<dbReference type="Proteomes" id="UP000622687">
    <property type="component" value="Unassembled WGS sequence"/>
</dbReference>
<dbReference type="AlphaFoldDB" id="A0A934M5H8"/>
<comment type="caution">
    <text evidence="1">The sequence shown here is derived from an EMBL/GenBank/DDBJ whole genome shotgun (WGS) entry which is preliminary data.</text>
</comment>
<protein>
    <submittedName>
        <fullName evidence="1">Uncharacterized protein</fullName>
    </submittedName>
</protein>
<dbReference type="InterPro" id="IPR027417">
    <property type="entry name" value="P-loop_NTPase"/>
</dbReference>
<gene>
    <name evidence="1" type="ORF">I6U51_12975</name>
</gene>
<accession>A0A934M5H8</accession>
<organism evidence="1 2">
    <name type="scientific">Clostridium aciditolerans</name>
    <dbReference type="NCBI Taxonomy" id="339861"/>
    <lineage>
        <taxon>Bacteria</taxon>
        <taxon>Bacillati</taxon>
        <taxon>Bacillota</taxon>
        <taxon>Clostridia</taxon>
        <taxon>Eubacteriales</taxon>
        <taxon>Clostridiaceae</taxon>
        <taxon>Clostridium</taxon>
    </lineage>
</organism>
<reference evidence="1" key="1">
    <citation type="submission" date="2020-12" db="EMBL/GenBank/DDBJ databases">
        <title>Clostridium thailandense sp. nov., a novel acetogenic bacterium isolated from peat land soil in Thailand.</title>
        <authorList>
            <person name="Chaikitkaew S."/>
            <person name="Birkeland N.K."/>
        </authorList>
    </citation>
    <scope>NUCLEOTIDE SEQUENCE</scope>
    <source>
        <strain evidence="1">DSM 17425</strain>
    </source>
</reference>
<name>A0A934M5H8_9CLOT</name>
<dbReference type="EMBL" id="JAEEGB010000014">
    <property type="protein sequence ID" value="MBI6873613.1"/>
    <property type="molecule type" value="Genomic_DNA"/>
</dbReference>
<evidence type="ECO:0000313" key="2">
    <source>
        <dbReference type="Proteomes" id="UP000622687"/>
    </source>
</evidence>
<keyword evidence="2" id="KW-1185">Reference proteome</keyword>
<sequence>MCEGGEKKEIISSSYLFLYYNGDSESKGIIECIVAKNRNGEVGTARLRWKPEIQRIENMSK</sequence>
<evidence type="ECO:0000313" key="1">
    <source>
        <dbReference type="EMBL" id="MBI6873613.1"/>
    </source>
</evidence>